<evidence type="ECO:0000313" key="1">
    <source>
        <dbReference type="EMBL" id="QOV89481.1"/>
    </source>
</evidence>
<name>A0A7M2WXE1_9BACT</name>
<dbReference type="Proteomes" id="UP000593765">
    <property type="component" value="Chromosome"/>
</dbReference>
<dbReference type="KEGG" id="hbs:IPV69_25335"/>
<organism evidence="1 2">
    <name type="scientific">Humisphaera borealis</name>
    <dbReference type="NCBI Taxonomy" id="2807512"/>
    <lineage>
        <taxon>Bacteria</taxon>
        <taxon>Pseudomonadati</taxon>
        <taxon>Planctomycetota</taxon>
        <taxon>Phycisphaerae</taxon>
        <taxon>Tepidisphaerales</taxon>
        <taxon>Tepidisphaeraceae</taxon>
        <taxon>Humisphaera</taxon>
    </lineage>
</organism>
<protein>
    <submittedName>
        <fullName evidence="1">Uncharacterized protein</fullName>
    </submittedName>
</protein>
<accession>A0A7M2WXE1</accession>
<sequence length="80" mass="8318">MKIVAGPEAVRPAIRAEASSRGTVFCACGCFDSSGAFSQAEPGENAVVAWAALAVAGWGYPALWHRIDPATRSADKNLVI</sequence>
<proteinExistence type="predicted"/>
<dbReference type="RefSeq" id="WP_206292522.1">
    <property type="nucleotide sequence ID" value="NZ_CP063458.1"/>
</dbReference>
<keyword evidence="2" id="KW-1185">Reference proteome</keyword>
<dbReference type="EMBL" id="CP063458">
    <property type="protein sequence ID" value="QOV89481.1"/>
    <property type="molecule type" value="Genomic_DNA"/>
</dbReference>
<dbReference type="AlphaFoldDB" id="A0A7M2WXE1"/>
<reference evidence="1 2" key="1">
    <citation type="submission" date="2020-10" db="EMBL/GenBank/DDBJ databases">
        <title>Wide distribution of Phycisphaera-like planctomycetes from WD2101 soil group in peatlands and genome analysis of the first cultivated representative.</title>
        <authorList>
            <person name="Dedysh S.N."/>
            <person name="Beletsky A.V."/>
            <person name="Ivanova A."/>
            <person name="Kulichevskaya I.S."/>
            <person name="Suzina N.E."/>
            <person name="Philippov D.A."/>
            <person name="Rakitin A.L."/>
            <person name="Mardanov A.V."/>
            <person name="Ravin N.V."/>
        </authorList>
    </citation>
    <scope>NUCLEOTIDE SEQUENCE [LARGE SCALE GENOMIC DNA]</scope>
    <source>
        <strain evidence="1 2">M1803</strain>
    </source>
</reference>
<gene>
    <name evidence="1" type="ORF">IPV69_25335</name>
</gene>
<evidence type="ECO:0000313" key="2">
    <source>
        <dbReference type="Proteomes" id="UP000593765"/>
    </source>
</evidence>